<comment type="cofactor">
    <cofactor evidence="1">
        <name>FMN</name>
        <dbReference type="ChEBI" id="CHEBI:58210"/>
    </cofactor>
</comment>
<keyword evidence="9" id="KW-1185">Reference proteome</keyword>
<evidence type="ECO:0000256" key="5">
    <source>
        <dbReference type="ARBA" id="ARBA00023002"/>
    </source>
</evidence>
<organism evidence="8 9">
    <name type="scientific">Streptomyces tremellae</name>
    <dbReference type="NCBI Taxonomy" id="1124239"/>
    <lineage>
        <taxon>Bacteria</taxon>
        <taxon>Bacillati</taxon>
        <taxon>Actinomycetota</taxon>
        <taxon>Actinomycetes</taxon>
        <taxon>Kitasatosporales</taxon>
        <taxon>Streptomycetaceae</taxon>
        <taxon>Streptomyces</taxon>
    </lineage>
</organism>
<comment type="similarity">
    <text evidence="2">Belongs to the pyridoxamine 5'-phosphate oxidase family.</text>
</comment>
<evidence type="ECO:0000256" key="3">
    <source>
        <dbReference type="ARBA" id="ARBA00022630"/>
    </source>
</evidence>
<name>A0ABP7GD69_9ACTN</name>
<keyword evidence="5" id="KW-0560">Oxidoreductase</keyword>
<dbReference type="PANTHER" id="PTHR10851:SF0">
    <property type="entry name" value="PYRIDOXINE-5'-PHOSPHATE OXIDASE"/>
    <property type="match status" value="1"/>
</dbReference>
<sequence>MDDSVPECAGSEETAADAAVRFRALLRRQRVWDTGDLGLPAFDPSDAPGSPLPLFHRWFADAVAAGQPEPHTMALATADAEGRPDVRTVMLHEADDRGWHFATHSTSRKGRQLAAVPFAALTFYWHTQARAVRLRGPVVPADAEETSADLHARSTGALAAALAGRQSDVLDSPAALDRAYEAAWRRAESEPAAQAPTWTGYVVVPDEAEFFQGDAARRHVRVRYRRSAPAADTWARDLLWP</sequence>
<keyword evidence="4" id="KW-0288">FMN</keyword>
<dbReference type="NCBIfam" id="NF004231">
    <property type="entry name" value="PRK05679.1"/>
    <property type="match status" value="1"/>
</dbReference>
<dbReference type="InterPro" id="IPR011576">
    <property type="entry name" value="Pyridox_Oxase_N"/>
</dbReference>
<dbReference type="InterPro" id="IPR000659">
    <property type="entry name" value="Pyridox_Oxase"/>
</dbReference>
<comment type="caution">
    <text evidence="8">The sequence shown here is derived from an EMBL/GenBank/DDBJ whole genome shotgun (WGS) entry which is preliminary data.</text>
</comment>
<evidence type="ECO:0000256" key="2">
    <source>
        <dbReference type="ARBA" id="ARBA00007301"/>
    </source>
</evidence>
<dbReference type="Gene3D" id="2.30.110.10">
    <property type="entry name" value="Electron Transport, Fmn-binding Protein, Chain A"/>
    <property type="match status" value="1"/>
</dbReference>
<keyword evidence="3" id="KW-0285">Flavoprotein</keyword>
<dbReference type="InterPro" id="IPR012349">
    <property type="entry name" value="Split_barrel_FMN-bd"/>
</dbReference>
<proteinExistence type="inferred from homology"/>
<evidence type="ECO:0000259" key="6">
    <source>
        <dbReference type="Pfam" id="PF01243"/>
    </source>
</evidence>
<feature type="domain" description="Pyridoxamine 5'-phosphate oxidase N-terminal" evidence="6">
    <location>
        <begin position="61"/>
        <end position="180"/>
    </location>
</feature>
<dbReference type="PIRSF" id="PIRSF000190">
    <property type="entry name" value="Pyd_amn-ph_oxd"/>
    <property type="match status" value="1"/>
</dbReference>
<dbReference type="Proteomes" id="UP001499884">
    <property type="component" value="Unassembled WGS sequence"/>
</dbReference>
<evidence type="ECO:0000256" key="1">
    <source>
        <dbReference type="ARBA" id="ARBA00001917"/>
    </source>
</evidence>
<feature type="domain" description="Pyridoxine 5'-phosphate oxidase dimerisation C-terminal" evidence="7">
    <location>
        <begin position="198"/>
        <end position="241"/>
    </location>
</feature>
<gene>
    <name evidence="8" type="ORF">GCM10023082_64080</name>
</gene>
<protein>
    <submittedName>
        <fullName evidence="8">Pyridoxal 5'-phosphate synthase</fullName>
    </submittedName>
</protein>
<evidence type="ECO:0000259" key="7">
    <source>
        <dbReference type="Pfam" id="PF10590"/>
    </source>
</evidence>
<accession>A0ABP7GD69</accession>
<dbReference type="Pfam" id="PF10590">
    <property type="entry name" value="PNP_phzG_C"/>
    <property type="match status" value="1"/>
</dbReference>
<dbReference type="Pfam" id="PF01243">
    <property type="entry name" value="PNPOx_N"/>
    <property type="match status" value="1"/>
</dbReference>
<evidence type="ECO:0000256" key="4">
    <source>
        <dbReference type="ARBA" id="ARBA00022643"/>
    </source>
</evidence>
<dbReference type="PANTHER" id="PTHR10851">
    <property type="entry name" value="PYRIDOXINE-5-PHOSPHATE OXIDASE"/>
    <property type="match status" value="1"/>
</dbReference>
<dbReference type="InterPro" id="IPR019576">
    <property type="entry name" value="Pyridoxamine_oxidase_dimer_C"/>
</dbReference>
<evidence type="ECO:0000313" key="9">
    <source>
        <dbReference type="Proteomes" id="UP001499884"/>
    </source>
</evidence>
<evidence type="ECO:0000313" key="8">
    <source>
        <dbReference type="EMBL" id="GAA3761225.1"/>
    </source>
</evidence>
<reference evidence="9" key="1">
    <citation type="journal article" date="2019" name="Int. J. Syst. Evol. Microbiol.">
        <title>The Global Catalogue of Microorganisms (GCM) 10K type strain sequencing project: providing services to taxonomists for standard genome sequencing and annotation.</title>
        <authorList>
            <consortium name="The Broad Institute Genomics Platform"/>
            <consortium name="The Broad Institute Genome Sequencing Center for Infectious Disease"/>
            <person name="Wu L."/>
            <person name="Ma J."/>
        </authorList>
    </citation>
    <scope>NUCLEOTIDE SEQUENCE [LARGE SCALE GENOMIC DNA]</scope>
    <source>
        <strain evidence="9">JCM 30846</strain>
    </source>
</reference>
<dbReference type="SUPFAM" id="SSF50475">
    <property type="entry name" value="FMN-binding split barrel"/>
    <property type="match status" value="1"/>
</dbReference>
<dbReference type="EMBL" id="BAABEP010000091">
    <property type="protein sequence ID" value="GAA3761225.1"/>
    <property type="molecule type" value="Genomic_DNA"/>
</dbReference>
<dbReference type="RefSeq" id="WP_345655400.1">
    <property type="nucleotide sequence ID" value="NZ_BAABEP010000091.1"/>
</dbReference>